<evidence type="ECO:0000313" key="8">
    <source>
        <dbReference type="EMBL" id="SDF34123.1"/>
    </source>
</evidence>
<dbReference type="GO" id="GO:0043168">
    <property type="term" value="F:anion binding"/>
    <property type="evidence" value="ECO:0007669"/>
    <property type="project" value="UniProtKB-ARBA"/>
</dbReference>
<dbReference type="RefSeq" id="WP_092690636.1">
    <property type="nucleotide sequence ID" value="NZ_FNBK01000005.1"/>
</dbReference>
<sequence length="336" mass="35037">MRAARFHGPDEGLVVEEVPRPEPGPGEVLIDVSACGLCHSDLHLMHGDLPIPTPRTLGHEAAGEVAATGPGVDHLDPGTSAVVFGGWGCGHCEVCTRGDDQLCNVLEWAGIGQDGALADFVVVPDAKYVLPTEIDPVEAAPLTDAALTPYRAVQRARDHLAPTDTLLIVGIGGLGQFGVQFAAMTGAQVVAADQDAEKLALAEDLGADVTIDVTQESIQSAVRRVTDDGADAAIDFVGKDETLQACGNALGTQGRLYIVGIGGGSFELSFNPLVGSELVCTNVFWGSIDQLRDVLDLAEAGRLDVGVEPVGFADLVGTYDRLEDGDVDRRAVLVPE</sequence>
<evidence type="ECO:0000259" key="7">
    <source>
        <dbReference type="SMART" id="SM00829"/>
    </source>
</evidence>
<dbReference type="PANTHER" id="PTHR42940:SF8">
    <property type="entry name" value="VACUOLAR PROTEIN SORTING-ASSOCIATED PROTEIN 11"/>
    <property type="match status" value="1"/>
</dbReference>
<gene>
    <name evidence="8" type="ORF">SAMN05216218_105230</name>
</gene>
<dbReference type="GO" id="GO:0030554">
    <property type="term" value="F:adenyl nucleotide binding"/>
    <property type="evidence" value="ECO:0007669"/>
    <property type="project" value="UniProtKB-ARBA"/>
</dbReference>
<feature type="domain" description="Enoyl reductase (ER)" evidence="7">
    <location>
        <begin position="8"/>
        <end position="333"/>
    </location>
</feature>
<dbReference type="InterPro" id="IPR013154">
    <property type="entry name" value="ADH-like_N"/>
</dbReference>
<dbReference type="GO" id="GO:0044281">
    <property type="term" value="P:small molecule metabolic process"/>
    <property type="evidence" value="ECO:0007669"/>
    <property type="project" value="UniProtKB-ARBA"/>
</dbReference>
<dbReference type="InterPro" id="IPR002328">
    <property type="entry name" value="ADH_Zn_CS"/>
</dbReference>
<dbReference type="GO" id="GO:0016616">
    <property type="term" value="F:oxidoreductase activity, acting on the CH-OH group of donors, NAD or NADP as acceptor"/>
    <property type="evidence" value="ECO:0007669"/>
    <property type="project" value="UniProtKB-ARBA"/>
</dbReference>
<dbReference type="PROSITE" id="PS00059">
    <property type="entry name" value="ADH_ZINC"/>
    <property type="match status" value="1"/>
</dbReference>
<evidence type="ECO:0000256" key="4">
    <source>
        <dbReference type="ARBA" id="ARBA00022833"/>
    </source>
</evidence>
<dbReference type="PANTHER" id="PTHR42940">
    <property type="entry name" value="ALCOHOL DEHYDROGENASE 1-RELATED"/>
    <property type="match status" value="1"/>
</dbReference>
<evidence type="ECO:0000256" key="2">
    <source>
        <dbReference type="ARBA" id="ARBA00008072"/>
    </source>
</evidence>
<evidence type="ECO:0000256" key="5">
    <source>
        <dbReference type="ARBA" id="ARBA00023002"/>
    </source>
</evidence>
<keyword evidence="5" id="KW-0560">Oxidoreductase</keyword>
<dbReference type="SUPFAM" id="SSF50129">
    <property type="entry name" value="GroES-like"/>
    <property type="match status" value="1"/>
</dbReference>
<comment type="cofactor">
    <cofactor evidence="1 6">
        <name>Zn(2+)</name>
        <dbReference type="ChEBI" id="CHEBI:29105"/>
    </cofactor>
</comment>
<dbReference type="STRING" id="660518.SAMN05216218_105230"/>
<dbReference type="EMBL" id="FNBK01000005">
    <property type="protein sequence ID" value="SDF34123.1"/>
    <property type="molecule type" value="Genomic_DNA"/>
</dbReference>
<dbReference type="OrthoDB" id="73567at2157"/>
<dbReference type="Gene3D" id="3.90.180.10">
    <property type="entry name" value="Medium-chain alcohol dehydrogenases, catalytic domain"/>
    <property type="match status" value="1"/>
</dbReference>
<dbReference type="InterPro" id="IPR011032">
    <property type="entry name" value="GroES-like_sf"/>
</dbReference>
<evidence type="ECO:0000256" key="1">
    <source>
        <dbReference type="ARBA" id="ARBA00001947"/>
    </source>
</evidence>
<dbReference type="Pfam" id="PF00107">
    <property type="entry name" value="ADH_zinc_N"/>
    <property type="match status" value="1"/>
</dbReference>
<dbReference type="InterPro" id="IPR036291">
    <property type="entry name" value="NAD(P)-bd_dom_sf"/>
</dbReference>
<dbReference type="SMART" id="SM00829">
    <property type="entry name" value="PKS_ER"/>
    <property type="match status" value="1"/>
</dbReference>
<evidence type="ECO:0000313" key="9">
    <source>
        <dbReference type="Proteomes" id="UP000199076"/>
    </source>
</evidence>
<accession>A0A1G7KA61</accession>
<reference evidence="9" key="1">
    <citation type="submission" date="2016-10" db="EMBL/GenBank/DDBJ databases">
        <authorList>
            <person name="Varghese N."/>
            <person name="Submissions S."/>
        </authorList>
    </citation>
    <scope>NUCLEOTIDE SEQUENCE [LARGE SCALE GENOMIC DNA]</scope>
    <source>
        <strain evidence="9">IBRC-M 10760</strain>
    </source>
</reference>
<organism evidence="8 9">
    <name type="scientific">Halorientalis regularis</name>
    <dbReference type="NCBI Taxonomy" id="660518"/>
    <lineage>
        <taxon>Archaea</taxon>
        <taxon>Methanobacteriati</taxon>
        <taxon>Methanobacteriota</taxon>
        <taxon>Stenosarchaea group</taxon>
        <taxon>Halobacteria</taxon>
        <taxon>Halobacteriales</taxon>
        <taxon>Haloarculaceae</taxon>
        <taxon>Halorientalis</taxon>
    </lineage>
</organism>
<dbReference type="InterPro" id="IPR013149">
    <property type="entry name" value="ADH-like_C"/>
</dbReference>
<evidence type="ECO:0000256" key="3">
    <source>
        <dbReference type="ARBA" id="ARBA00022723"/>
    </source>
</evidence>
<comment type="similarity">
    <text evidence="2 6">Belongs to the zinc-containing alcohol dehydrogenase family.</text>
</comment>
<proteinExistence type="inferred from homology"/>
<protein>
    <submittedName>
        <fullName evidence="8">Alcohol dehydrogenase, propanol-preferring</fullName>
    </submittedName>
</protein>
<evidence type="ECO:0000256" key="6">
    <source>
        <dbReference type="RuleBase" id="RU361277"/>
    </source>
</evidence>
<dbReference type="Gene3D" id="3.40.50.720">
    <property type="entry name" value="NAD(P)-binding Rossmann-like Domain"/>
    <property type="match status" value="1"/>
</dbReference>
<keyword evidence="9" id="KW-1185">Reference proteome</keyword>
<dbReference type="GO" id="GO:0008270">
    <property type="term" value="F:zinc ion binding"/>
    <property type="evidence" value="ECO:0007669"/>
    <property type="project" value="InterPro"/>
</dbReference>
<dbReference type="AlphaFoldDB" id="A0A1G7KA61"/>
<dbReference type="SUPFAM" id="SSF51735">
    <property type="entry name" value="NAD(P)-binding Rossmann-fold domains"/>
    <property type="match status" value="1"/>
</dbReference>
<dbReference type="InterPro" id="IPR020843">
    <property type="entry name" value="ER"/>
</dbReference>
<dbReference type="CDD" id="cd05284">
    <property type="entry name" value="arabinose_DH_like"/>
    <property type="match status" value="1"/>
</dbReference>
<name>A0A1G7KA61_9EURY</name>
<keyword evidence="3 6" id="KW-0479">Metal-binding</keyword>
<dbReference type="Proteomes" id="UP000199076">
    <property type="component" value="Unassembled WGS sequence"/>
</dbReference>
<dbReference type="Pfam" id="PF08240">
    <property type="entry name" value="ADH_N"/>
    <property type="match status" value="1"/>
</dbReference>
<keyword evidence="4 6" id="KW-0862">Zinc</keyword>